<feature type="domain" description="N-acetyltransferase" evidence="1">
    <location>
        <begin position="1"/>
        <end position="132"/>
    </location>
</feature>
<dbReference type="Proteomes" id="UP000182062">
    <property type="component" value="Unassembled WGS sequence"/>
</dbReference>
<reference evidence="2 3" key="1">
    <citation type="submission" date="2016-09" db="EMBL/GenBank/DDBJ databases">
        <title>Bacillus aquimaris SAMM genome sequence reveals colonization and biosurfactant production capacities.</title>
        <authorList>
            <person name="Waghmode S.R."/>
            <person name="Suryavanshi M.V."/>
        </authorList>
    </citation>
    <scope>NUCLEOTIDE SEQUENCE [LARGE SCALE GENOMIC DNA]</scope>
    <source>
        <strain evidence="2 3">SAMM</strain>
    </source>
</reference>
<dbReference type="AlphaFoldDB" id="A0A1J6VZX1"/>
<proteinExistence type="predicted"/>
<gene>
    <name evidence="2" type="ORF">BHE18_10215</name>
</gene>
<protein>
    <recommendedName>
        <fullName evidence="1">N-acetyltransferase domain-containing protein</fullName>
    </recommendedName>
</protein>
<organism evidence="2 3">
    <name type="scientific">Rossellomorea aquimaris</name>
    <dbReference type="NCBI Taxonomy" id="189382"/>
    <lineage>
        <taxon>Bacteria</taxon>
        <taxon>Bacillati</taxon>
        <taxon>Bacillota</taxon>
        <taxon>Bacilli</taxon>
        <taxon>Bacillales</taxon>
        <taxon>Bacillaceae</taxon>
        <taxon>Rossellomorea</taxon>
    </lineage>
</organism>
<dbReference type="RefSeq" id="WP_071618778.1">
    <property type="nucleotide sequence ID" value="NZ_MINN01000085.1"/>
</dbReference>
<name>A0A1J6VZX1_9BACI</name>
<evidence type="ECO:0000259" key="1">
    <source>
        <dbReference type="PROSITE" id="PS51186"/>
    </source>
</evidence>
<dbReference type="PANTHER" id="PTHR43617:SF20">
    <property type="entry name" value="N-ALPHA-ACETYLTRANSFERASE RIMI"/>
    <property type="match status" value="1"/>
</dbReference>
<comment type="caution">
    <text evidence="2">The sequence shown here is derived from an EMBL/GenBank/DDBJ whole genome shotgun (WGS) entry which is preliminary data.</text>
</comment>
<dbReference type="OrthoDB" id="7163760at2"/>
<evidence type="ECO:0000313" key="3">
    <source>
        <dbReference type="Proteomes" id="UP000182062"/>
    </source>
</evidence>
<dbReference type="InterPro" id="IPR050276">
    <property type="entry name" value="MshD_Acetyltransferase"/>
</dbReference>
<feature type="domain" description="N-acetyltransferase" evidence="1">
    <location>
        <begin position="141"/>
        <end position="274"/>
    </location>
</feature>
<dbReference type="Gene3D" id="3.40.630.30">
    <property type="match status" value="2"/>
</dbReference>
<dbReference type="PROSITE" id="PS51186">
    <property type="entry name" value="GNAT"/>
    <property type="match status" value="2"/>
</dbReference>
<sequence length="274" mass="31120">MLNQNQLKEIVALQNICEEHEGITLKLNWDMLEHRTGENDDYFLYSGENLIGFLALYGFGDQYELCGMVHPGHRGMGIFKDLLKKALISLKYRNAGSLLINIPGTSVSGKTFVKSIDADYDFTEYEMKWEPGSPLALSESVMTRGMTEDDIPLCISLDIDCFGQSRSDAEAMLKQMLTEQGQKSMMIEADGETVGKIRVQRIKGQSFIYGFAIDPKYQRRGIGRKALSYVVSEESKWTDDIFLDVAAENSHALKLYESSGFRTIYSQDYYHYKL</sequence>
<dbReference type="EMBL" id="MINN01000085">
    <property type="protein sequence ID" value="OIU71390.1"/>
    <property type="molecule type" value="Genomic_DNA"/>
</dbReference>
<keyword evidence="3" id="KW-1185">Reference proteome</keyword>
<dbReference type="PANTHER" id="PTHR43617">
    <property type="entry name" value="L-AMINO ACID N-ACETYLTRANSFERASE"/>
    <property type="match status" value="1"/>
</dbReference>
<dbReference type="InterPro" id="IPR016181">
    <property type="entry name" value="Acyl_CoA_acyltransferase"/>
</dbReference>
<evidence type="ECO:0000313" key="2">
    <source>
        <dbReference type="EMBL" id="OIU71390.1"/>
    </source>
</evidence>
<dbReference type="Pfam" id="PF13673">
    <property type="entry name" value="Acetyltransf_10"/>
    <property type="match status" value="1"/>
</dbReference>
<dbReference type="GO" id="GO:0008999">
    <property type="term" value="F:protein-N-terminal-alanine acetyltransferase activity"/>
    <property type="evidence" value="ECO:0007669"/>
    <property type="project" value="TreeGrafter"/>
</dbReference>
<dbReference type="SUPFAM" id="SSF55729">
    <property type="entry name" value="Acyl-CoA N-acyltransferases (Nat)"/>
    <property type="match status" value="2"/>
</dbReference>
<dbReference type="CDD" id="cd04301">
    <property type="entry name" value="NAT_SF"/>
    <property type="match status" value="2"/>
</dbReference>
<accession>A0A1J6VZX1</accession>
<dbReference type="InterPro" id="IPR000182">
    <property type="entry name" value="GNAT_dom"/>
</dbReference>